<dbReference type="RefSeq" id="WP_204392219.1">
    <property type="nucleotide sequence ID" value="NZ_JAFBBW010000001.1"/>
</dbReference>
<keyword evidence="2" id="KW-0479">Metal-binding</keyword>
<dbReference type="InterPro" id="IPR039650">
    <property type="entry name" value="HdrA-like"/>
</dbReference>
<dbReference type="EMBL" id="JBHSJC010000001">
    <property type="protein sequence ID" value="MFC4828922.1"/>
    <property type="molecule type" value="Genomic_DNA"/>
</dbReference>
<evidence type="ECO:0000313" key="7">
    <source>
        <dbReference type="Proteomes" id="UP001595960"/>
    </source>
</evidence>
<evidence type="ECO:0000256" key="2">
    <source>
        <dbReference type="ARBA" id="ARBA00022723"/>
    </source>
</evidence>
<evidence type="ECO:0000313" key="6">
    <source>
        <dbReference type="EMBL" id="MFC4828922.1"/>
    </source>
</evidence>
<proteinExistence type="predicted"/>
<evidence type="ECO:0000256" key="3">
    <source>
        <dbReference type="ARBA" id="ARBA00023002"/>
    </source>
</evidence>
<keyword evidence="1" id="KW-0004">4Fe-4S</keyword>
<sequence>MTARAVELRADVAIAGLGLGAIAAAMAVVRAGRTAVMAGPESRLGGQVTAQLTAPLDEHPHIETAGCSTSYRAFRDGLRAEYGGVVNPGGGWVSRICFEPLVGERVLAAMLAPAVEAGRLTVVTGATPIVVEQLGARIAAVRFRTPEGELRLAGDVVIDATETGDLLPLAGVDWIVGSEGRDAFGEPHALPGGPDSRAEQSCTIVAALVRDDGPHEVGAPPEGYAELRDAQPFSLTLANDADHEHTFPFFDDGVPPGSFWSYRRVRDPRQVGGPDAAIINWHGNDWYGSPLTAEPERTRADARRLAVAFVHWLRTEAPRDDEAGTGYPELRLAPEVSGTPDGLAETPYVRESRRLASARPVTELDLAPRAGLARAAAFDDAVGIAWYHADLHPRVGGHSSVYAPTAPFQVPLRALVSERDGAPVNLVAGAKNLAATQVAAAAYRVHHGEWAVGEAAGALGAVAVDRRTSPADIAGDPSAQVALQVALLRAGVPIVWATDLGPRHAAFVAGSLLAAHGGLDDDRLRRLEVRPDEPADTEALAALSRAAATLAARFDLEAPAPPERAGASWADLARTLADPILTAADALGHPEARHGVTARPSRHDPE</sequence>
<dbReference type="PANTHER" id="PTHR43498">
    <property type="entry name" value="FERREDOXIN:COB-COM HETERODISULFIDE REDUCTASE SUBUNIT A"/>
    <property type="match status" value="1"/>
</dbReference>
<protein>
    <submittedName>
        <fullName evidence="6">FAD-dependent oxidoreductase</fullName>
    </submittedName>
</protein>
<keyword evidence="5" id="KW-0411">Iron-sulfur</keyword>
<keyword evidence="4" id="KW-0408">Iron</keyword>
<gene>
    <name evidence="6" type="ORF">ACFPER_08995</name>
</gene>
<keyword evidence="3" id="KW-0560">Oxidoreductase</keyword>
<organism evidence="6 7">
    <name type="scientific">Agromyces aurantiacus</name>
    <dbReference type="NCBI Taxonomy" id="165814"/>
    <lineage>
        <taxon>Bacteria</taxon>
        <taxon>Bacillati</taxon>
        <taxon>Actinomycetota</taxon>
        <taxon>Actinomycetes</taxon>
        <taxon>Micrococcales</taxon>
        <taxon>Microbacteriaceae</taxon>
        <taxon>Agromyces</taxon>
    </lineage>
</organism>
<evidence type="ECO:0000256" key="1">
    <source>
        <dbReference type="ARBA" id="ARBA00022485"/>
    </source>
</evidence>
<dbReference type="PANTHER" id="PTHR43498:SF1">
    <property type="entry name" value="COB--COM HETERODISULFIDE REDUCTASE IRON-SULFUR SUBUNIT A"/>
    <property type="match status" value="1"/>
</dbReference>
<name>A0ABV9R625_9MICO</name>
<reference evidence="7" key="1">
    <citation type="journal article" date="2019" name="Int. J. Syst. Evol. Microbiol.">
        <title>The Global Catalogue of Microorganisms (GCM) 10K type strain sequencing project: providing services to taxonomists for standard genome sequencing and annotation.</title>
        <authorList>
            <consortium name="The Broad Institute Genomics Platform"/>
            <consortium name="The Broad Institute Genome Sequencing Center for Infectious Disease"/>
            <person name="Wu L."/>
            <person name="Ma J."/>
        </authorList>
    </citation>
    <scope>NUCLEOTIDE SEQUENCE [LARGE SCALE GENOMIC DNA]</scope>
    <source>
        <strain evidence="7">CGMCC 1.12192</strain>
    </source>
</reference>
<evidence type="ECO:0000256" key="4">
    <source>
        <dbReference type="ARBA" id="ARBA00023004"/>
    </source>
</evidence>
<accession>A0ABV9R625</accession>
<evidence type="ECO:0000256" key="5">
    <source>
        <dbReference type="ARBA" id="ARBA00023014"/>
    </source>
</evidence>
<comment type="caution">
    <text evidence="6">The sequence shown here is derived from an EMBL/GenBank/DDBJ whole genome shotgun (WGS) entry which is preliminary data.</text>
</comment>
<dbReference type="InterPro" id="IPR036188">
    <property type="entry name" value="FAD/NAD-bd_sf"/>
</dbReference>
<dbReference type="SUPFAM" id="SSF51905">
    <property type="entry name" value="FAD/NAD(P)-binding domain"/>
    <property type="match status" value="1"/>
</dbReference>
<dbReference type="Proteomes" id="UP001595960">
    <property type="component" value="Unassembled WGS sequence"/>
</dbReference>
<dbReference type="Pfam" id="PF12831">
    <property type="entry name" value="FAD_oxidored"/>
    <property type="match status" value="1"/>
</dbReference>
<keyword evidence="7" id="KW-1185">Reference proteome</keyword>